<evidence type="ECO:0000313" key="2">
    <source>
        <dbReference type="Proteomes" id="UP001383392"/>
    </source>
</evidence>
<dbReference type="Proteomes" id="UP001383392">
    <property type="component" value="Unassembled WGS sequence"/>
</dbReference>
<comment type="caution">
    <text evidence="1">The sequence shown here is derived from an EMBL/GenBank/DDBJ whole genome shotgun (WGS) entry which is preliminary data.</text>
</comment>
<proteinExistence type="predicted"/>
<dbReference type="RefSeq" id="WP_257616345.1">
    <property type="nucleotide sequence ID" value="NZ_JAOSJG010000002.1"/>
</dbReference>
<accession>A0ABU8ZQH0</accession>
<gene>
    <name evidence="1" type="ORF">OC712_00450</name>
</gene>
<keyword evidence="2" id="KW-1185">Reference proteome</keyword>
<sequence>MKDDSHLYSNINFAKQQNKVPDGNYLIFKYQGPKNFLDKDEDYYLGGSFVSYANFKLTHFHLHFNPKRKTLSLYQNKHY</sequence>
<evidence type="ECO:0000313" key="1">
    <source>
        <dbReference type="EMBL" id="MEK0308962.1"/>
    </source>
</evidence>
<organism evidence="1 2">
    <name type="scientific">Candidatus Phytoplasma citri</name>
    <dbReference type="NCBI Taxonomy" id="180978"/>
    <lineage>
        <taxon>Bacteria</taxon>
        <taxon>Bacillati</taxon>
        <taxon>Mycoplasmatota</taxon>
        <taxon>Mollicutes</taxon>
        <taxon>Acholeplasmatales</taxon>
        <taxon>Acholeplasmataceae</taxon>
        <taxon>Candidatus Phytoplasma</taxon>
        <taxon>16SrII (Peanut WB group)</taxon>
    </lineage>
</organism>
<protein>
    <submittedName>
        <fullName evidence="1">Uncharacterized protein</fullName>
    </submittedName>
</protein>
<dbReference type="EMBL" id="JAOSJG010000002">
    <property type="protein sequence ID" value="MEK0308962.1"/>
    <property type="molecule type" value="Genomic_DNA"/>
</dbReference>
<name>A0ABU8ZQH0_9MOLU</name>
<reference evidence="1 2" key="1">
    <citation type="journal article" date="2023" name="Int. J. Syst. Evol. Microbiol.">
        <title>The observation of taxonomic boundaries for the 16SrII and 16SrXXV phytoplasmas using genome-based delimitation.</title>
        <authorList>
            <person name="Rodrigues Jardim B."/>
            <person name="Tran-Nguyen L.T.T."/>
            <person name="Gambley C."/>
            <person name="Al-Sadi A.M."/>
            <person name="Al-Subhi A.M."/>
            <person name="Foissac X."/>
            <person name="Salar P."/>
            <person name="Cai H."/>
            <person name="Yang J.Y."/>
            <person name="Davis R."/>
            <person name="Jones L."/>
            <person name="Rodoni B."/>
            <person name="Constable F.E."/>
        </authorList>
    </citation>
    <scope>NUCLEOTIDE SEQUENCE [LARGE SCALE GENOMIC DNA]</scope>
    <source>
        <strain evidence="1">BAWM-OMN-P75</strain>
    </source>
</reference>